<organism evidence="2 3">
    <name type="scientific">Actinomadura barringtoniae</name>
    <dbReference type="NCBI Taxonomy" id="1427535"/>
    <lineage>
        <taxon>Bacteria</taxon>
        <taxon>Bacillati</taxon>
        <taxon>Actinomycetota</taxon>
        <taxon>Actinomycetes</taxon>
        <taxon>Streptosporangiales</taxon>
        <taxon>Thermomonosporaceae</taxon>
        <taxon>Actinomadura</taxon>
    </lineage>
</organism>
<evidence type="ECO:0000313" key="3">
    <source>
        <dbReference type="Proteomes" id="UP000669179"/>
    </source>
</evidence>
<evidence type="ECO:0000313" key="2">
    <source>
        <dbReference type="EMBL" id="MBO2453651.1"/>
    </source>
</evidence>
<keyword evidence="3" id="KW-1185">Reference proteome</keyword>
<dbReference type="AlphaFoldDB" id="A0A939T5E5"/>
<protein>
    <submittedName>
        <fullName evidence="2">Uncharacterized protein</fullName>
    </submittedName>
</protein>
<keyword evidence="1" id="KW-0812">Transmembrane</keyword>
<accession>A0A939T5E5</accession>
<dbReference type="EMBL" id="JAGEOJ010000021">
    <property type="protein sequence ID" value="MBO2453651.1"/>
    <property type="molecule type" value="Genomic_DNA"/>
</dbReference>
<gene>
    <name evidence="2" type="ORF">J4573_41640</name>
</gene>
<feature type="transmembrane region" description="Helical" evidence="1">
    <location>
        <begin position="17"/>
        <end position="36"/>
    </location>
</feature>
<evidence type="ECO:0000256" key="1">
    <source>
        <dbReference type="SAM" id="Phobius"/>
    </source>
</evidence>
<comment type="caution">
    <text evidence="2">The sequence shown here is derived from an EMBL/GenBank/DDBJ whole genome shotgun (WGS) entry which is preliminary data.</text>
</comment>
<name>A0A939T5E5_9ACTN</name>
<keyword evidence="1" id="KW-1133">Transmembrane helix</keyword>
<sequence>MTPYVAATATHTAGTPALIFIGLLLLAGYVIGCWIWPFRACTRCDGAGKFRSPSGRSWRYCHRCGGKGAQLRLGRRLWNGLKR</sequence>
<reference evidence="2" key="1">
    <citation type="submission" date="2021-03" db="EMBL/GenBank/DDBJ databases">
        <authorList>
            <person name="Kanchanasin P."/>
            <person name="Saeng-In P."/>
            <person name="Phongsopitanun W."/>
            <person name="Yuki M."/>
            <person name="Kudo T."/>
            <person name="Ohkuma M."/>
            <person name="Tanasupawat S."/>
        </authorList>
    </citation>
    <scope>NUCLEOTIDE SEQUENCE</scope>
    <source>
        <strain evidence="2">GKU 128</strain>
    </source>
</reference>
<keyword evidence="1" id="KW-0472">Membrane</keyword>
<dbReference type="Proteomes" id="UP000669179">
    <property type="component" value="Unassembled WGS sequence"/>
</dbReference>
<proteinExistence type="predicted"/>
<dbReference type="RefSeq" id="WP_208261656.1">
    <property type="nucleotide sequence ID" value="NZ_JAGEOJ010000021.1"/>
</dbReference>